<comment type="subcellular location">
    <subcellularLocation>
        <location evidence="1 3">Nucleus</location>
    </subcellularLocation>
</comment>
<dbReference type="Pfam" id="PF06203">
    <property type="entry name" value="CCT"/>
    <property type="match status" value="1"/>
</dbReference>
<evidence type="ECO:0000313" key="7">
    <source>
        <dbReference type="Proteomes" id="UP000007305"/>
    </source>
</evidence>
<dbReference type="PROSITE" id="PS51017">
    <property type="entry name" value="CCT"/>
    <property type="match status" value="1"/>
</dbReference>
<evidence type="ECO:0000313" key="6">
    <source>
        <dbReference type="EnsemblPlants" id="Zm00001eb025830_P001"/>
    </source>
</evidence>
<evidence type="ECO:0000256" key="1">
    <source>
        <dbReference type="ARBA" id="ARBA00004123"/>
    </source>
</evidence>
<dbReference type="FunCoup" id="A0A1D6KB12">
    <property type="interactions" value="503"/>
</dbReference>
<dbReference type="eggNOG" id="ENOG502RZTI">
    <property type="taxonomic scope" value="Eukaryota"/>
</dbReference>
<evidence type="ECO:0000259" key="4">
    <source>
        <dbReference type="PROSITE" id="PS51017"/>
    </source>
</evidence>
<evidence type="ECO:0000256" key="3">
    <source>
        <dbReference type="PROSITE-ProRule" id="PRU00357"/>
    </source>
</evidence>
<name>A0A1D6KB12_MAIZE</name>
<dbReference type="AlphaFoldDB" id="A0A1D6KB12"/>
<reference evidence="5 7" key="1">
    <citation type="submission" date="2015-12" db="EMBL/GenBank/DDBJ databases">
        <title>Update maize B73 reference genome by single molecule sequencing technologies.</title>
        <authorList>
            <consortium name="Maize Genome Sequencing Project"/>
            <person name="Ware D."/>
        </authorList>
    </citation>
    <scope>NUCLEOTIDE SEQUENCE [LARGE SCALE GENOMIC DNA]</scope>
    <source>
        <strain evidence="7">cv. B73</strain>
        <tissue evidence="5">Seedling</tissue>
    </source>
</reference>
<evidence type="ECO:0000313" key="5">
    <source>
        <dbReference type="EMBL" id="ONM00587.1"/>
    </source>
</evidence>
<dbReference type="PANTHER" id="PTHR31319">
    <property type="entry name" value="ZINC FINGER PROTEIN CONSTANS-LIKE 4"/>
    <property type="match status" value="1"/>
</dbReference>
<dbReference type="EMBL" id="CM007647">
    <property type="protein sequence ID" value="ONM00587.1"/>
    <property type="molecule type" value="Genomic_DNA"/>
</dbReference>
<dbReference type="ExpressionAtlas" id="A0A1D6KB12">
    <property type="expression patterns" value="baseline and differential"/>
</dbReference>
<keyword evidence="7" id="KW-1185">Reference proteome</keyword>
<accession>A0A1D6KB12</accession>
<dbReference type="GO" id="GO:0005634">
    <property type="term" value="C:nucleus"/>
    <property type="evidence" value="ECO:0000318"/>
    <property type="project" value="GO_Central"/>
</dbReference>
<dbReference type="PANTHER" id="PTHR31319:SF114">
    <property type="entry name" value="OS12G0262400 PROTEIN"/>
    <property type="match status" value="1"/>
</dbReference>
<dbReference type="KEGG" id="zma:103637773"/>
<dbReference type="OMA" id="MYQQHRH"/>
<organism evidence="6 7">
    <name type="scientific">Zea mays</name>
    <name type="common">Maize</name>
    <dbReference type="NCBI Taxonomy" id="4577"/>
    <lineage>
        <taxon>Eukaryota</taxon>
        <taxon>Viridiplantae</taxon>
        <taxon>Streptophyta</taxon>
        <taxon>Embryophyta</taxon>
        <taxon>Tracheophyta</taxon>
        <taxon>Spermatophyta</taxon>
        <taxon>Magnoliopsida</taxon>
        <taxon>Liliopsida</taxon>
        <taxon>Poales</taxon>
        <taxon>Poaceae</taxon>
        <taxon>PACMAD clade</taxon>
        <taxon>Panicoideae</taxon>
        <taxon>Andropogonodae</taxon>
        <taxon>Andropogoneae</taxon>
        <taxon>Tripsacinae</taxon>
        <taxon>Zea</taxon>
    </lineage>
</organism>
<dbReference type="EnsemblPlants" id="Zm00001eb025830_T001">
    <property type="protein sequence ID" value="Zm00001eb025830_P001"/>
    <property type="gene ID" value="Zm00001eb025830"/>
</dbReference>
<evidence type="ECO:0000256" key="2">
    <source>
        <dbReference type="ARBA" id="ARBA00023242"/>
    </source>
</evidence>
<reference evidence="6" key="2">
    <citation type="submission" date="2019-07" db="EMBL/GenBank/DDBJ databases">
        <authorList>
            <person name="Seetharam A."/>
            <person name="Woodhouse M."/>
            <person name="Cannon E."/>
        </authorList>
    </citation>
    <scope>NUCLEOTIDE SEQUENCE [LARGE SCALE GENOMIC DNA]</scope>
    <source>
        <strain evidence="6">cv. B73</strain>
    </source>
</reference>
<dbReference type="GeneID" id="103637773"/>
<dbReference type="Proteomes" id="UP000007305">
    <property type="component" value="Chromosome 1"/>
</dbReference>
<dbReference type="SMR" id="A0A1D6KB12"/>
<feature type="domain" description="CCT" evidence="4">
    <location>
        <begin position="134"/>
        <end position="176"/>
    </location>
</feature>
<dbReference type="InterPro" id="IPR045281">
    <property type="entry name" value="CONSTANS-like"/>
</dbReference>
<gene>
    <name evidence="6" type="primary">LOC103637773</name>
    <name evidence="5" type="ORF">ZEAMMB73_Zm00001d030229</name>
</gene>
<proteinExistence type="predicted"/>
<dbReference type="GO" id="GO:0009909">
    <property type="term" value="P:regulation of flower development"/>
    <property type="evidence" value="ECO:0000318"/>
    <property type="project" value="GO_Central"/>
</dbReference>
<dbReference type="RefSeq" id="XP_008659050.1">
    <property type="nucleotide sequence ID" value="XM_008660828.2"/>
</dbReference>
<protein>
    <submittedName>
        <fullName evidence="5">CCT motif family protein</fullName>
    </submittedName>
</protein>
<dbReference type="OrthoDB" id="153872at2759"/>
<sequence length="262" mass="28520">MYQQHRHCASSSCYCVDGEVEGGDAILSSQLEALLANGGAFLSSTSSLPLPPLSYMPHYFSRQDPAIVPSPMASQLHAITHLSPSSSSGMASATSPSFRRALSTGDLIVQEDRDRDEEQRAVVAAATRYSAEERRERIDKYRSKRNQRNFQKKITYACRKTLADSRPRVKGRFARNGGDYTEADAVADHHVLGAAHQSESESESPATAATPEWWPAVQEELPAVAAAGINLAEFCADDDEMLAAYLGVSSISIADHHYSCQP</sequence>
<reference evidence="6" key="3">
    <citation type="submission" date="2021-05" db="UniProtKB">
        <authorList>
            <consortium name="EnsemblPlants"/>
        </authorList>
    </citation>
    <scope>IDENTIFICATION</scope>
    <source>
        <strain evidence="6">cv. B73</strain>
    </source>
</reference>
<dbReference type="InterPro" id="IPR010402">
    <property type="entry name" value="CCT_domain"/>
</dbReference>
<keyword evidence="2 3" id="KW-0539">Nucleus</keyword>
<dbReference type="PaxDb" id="4577-GRMZM2G097454_P01"/>
<dbReference type="Gramene" id="Zm00001eb025830_T001">
    <property type="protein sequence ID" value="Zm00001eb025830_P001"/>
    <property type="gene ID" value="Zm00001eb025830"/>
</dbReference>